<comment type="caution">
    <text evidence="2">The sequence shown here is derived from an EMBL/GenBank/DDBJ whole genome shotgun (WGS) entry which is preliminary data.</text>
</comment>
<sequence length="158" mass="18131">EKIEYHTHFKRVARTDPVLSMPLVSLKDDSGKEHRHILPLESDDPDALRKSPLQRRHQTRTALSELASSLMGPGPWTVSLEKAKELTDIGRGLLPSNKNRRSNITISHLLKCIIRVEKRSGWDDEFVDWEKKKKKLFDIVVQTPIQILSVSNSSTDYH</sequence>
<dbReference type="Proteomes" id="UP000772434">
    <property type="component" value="Unassembled WGS sequence"/>
</dbReference>
<organism evidence="2 3">
    <name type="scientific">Rhodocollybia butyracea</name>
    <dbReference type="NCBI Taxonomy" id="206335"/>
    <lineage>
        <taxon>Eukaryota</taxon>
        <taxon>Fungi</taxon>
        <taxon>Dikarya</taxon>
        <taxon>Basidiomycota</taxon>
        <taxon>Agaricomycotina</taxon>
        <taxon>Agaricomycetes</taxon>
        <taxon>Agaricomycetidae</taxon>
        <taxon>Agaricales</taxon>
        <taxon>Marasmiineae</taxon>
        <taxon>Omphalotaceae</taxon>
        <taxon>Rhodocollybia</taxon>
    </lineage>
</organism>
<name>A0A9P5Q418_9AGAR</name>
<reference evidence="2" key="1">
    <citation type="submission" date="2020-11" db="EMBL/GenBank/DDBJ databases">
        <authorList>
            <consortium name="DOE Joint Genome Institute"/>
            <person name="Ahrendt S."/>
            <person name="Riley R."/>
            <person name="Andreopoulos W."/>
            <person name="Labutti K."/>
            <person name="Pangilinan J."/>
            <person name="Ruiz-Duenas F.J."/>
            <person name="Barrasa J.M."/>
            <person name="Sanchez-Garcia M."/>
            <person name="Camarero S."/>
            <person name="Miyauchi S."/>
            <person name="Serrano A."/>
            <person name="Linde D."/>
            <person name="Babiker R."/>
            <person name="Drula E."/>
            <person name="Ayuso-Fernandez I."/>
            <person name="Pacheco R."/>
            <person name="Padilla G."/>
            <person name="Ferreira P."/>
            <person name="Barriuso J."/>
            <person name="Kellner H."/>
            <person name="Castanera R."/>
            <person name="Alfaro M."/>
            <person name="Ramirez L."/>
            <person name="Pisabarro A.G."/>
            <person name="Kuo A."/>
            <person name="Tritt A."/>
            <person name="Lipzen A."/>
            <person name="He G."/>
            <person name="Yan M."/>
            <person name="Ng V."/>
            <person name="Cullen D."/>
            <person name="Martin F."/>
            <person name="Rosso M.-N."/>
            <person name="Henrissat B."/>
            <person name="Hibbett D."/>
            <person name="Martinez A.T."/>
            <person name="Grigoriev I.V."/>
        </authorList>
    </citation>
    <scope>NUCLEOTIDE SEQUENCE</scope>
    <source>
        <strain evidence="2">AH 40177</strain>
    </source>
</reference>
<dbReference type="AlphaFoldDB" id="A0A9P5Q418"/>
<proteinExistence type="predicted"/>
<dbReference type="EMBL" id="JADNRY010000002">
    <property type="protein sequence ID" value="KAF9078014.1"/>
    <property type="molecule type" value="Genomic_DNA"/>
</dbReference>
<feature type="region of interest" description="Disordered" evidence="1">
    <location>
        <begin position="30"/>
        <end position="56"/>
    </location>
</feature>
<feature type="non-terminal residue" evidence="2">
    <location>
        <position position="158"/>
    </location>
</feature>
<evidence type="ECO:0000313" key="3">
    <source>
        <dbReference type="Proteomes" id="UP000772434"/>
    </source>
</evidence>
<evidence type="ECO:0000256" key="1">
    <source>
        <dbReference type="SAM" id="MobiDB-lite"/>
    </source>
</evidence>
<evidence type="ECO:0000313" key="2">
    <source>
        <dbReference type="EMBL" id="KAF9078014.1"/>
    </source>
</evidence>
<protein>
    <submittedName>
        <fullName evidence="2">Uncharacterized protein</fullName>
    </submittedName>
</protein>
<dbReference type="OrthoDB" id="2238745at2759"/>
<keyword evidence="3" id="KW-1185">Reference proteome</keyword>
<gene>
    <name evidence="2" type="ORF">BDP27DRAFT_1207775</name>
</gene>
<accession>A0A9P5Q418</accession>